<evidence type="ECO:0000313" key="1">
    <source>
        <dbReference type="EMBL" id="VAX06114.1"/>
    </source>
</evidence>
<reference evidence="1" key="1">
    <citation type="submission" date="2018-06" db="EMBL/GenBank/DDBJ databases">
        <authorList>
            <person name="Zhirakovskaya E."/>
        </authorList>
    </citation>
    <scope>NUCLEOTIDE SEQUENCE</scope>
</reference>
<protein>
    <submittedName>
        <fullName evidence="1">Uncharacterized protein</fullName>
    </submittedName>
</protein>
<name>A0A3B1B288_9ZZZZ</name>
<gene>
    <name evidence="1" type="ORF">MNBD_GAMMA26-925</name>
</gene>
<dbReference type="AlphaFoldDB" id="A0A3B1B288"/>
<proteinExistence type="predicted"/>
<accession>A0A3B1B288</accession>
<dbReference type="EMBL" id="UOFX01000011">
    <property type="protein sequence ID" value="VAX06114.1"/>
    <property type="molecule type" value="Genomic_DNA"/>
</dbReference>
<sequence length="70" mass="7680">MRIEDDVIYFDNLVRPDRDMVGETKPVTARVVTDPFQAANAPGDFREIDGIEGAAVLGGLAATRLKELFD</sequence>
<organism evidence="1">
    <name type="scientific">hydrothermal vent metagenome</name>
    <dbReference type="NCBI Taxonomy" id="652676"/>
    <lineage>
        <taxon>unclassified sequences</taxon>
        <taxon>metagenomes</taxon>
        <taxon>ecological metagenomes</taxon>
    </lineage>
</organism>